<feature type="compositionally biased region" description="Low complexity" evidence="1">
    <location>
        <begin position="181"/>
        <end position="190"/>
    </location>
</feature>
<evidence type="ECO:0000313" key="2">
    <source>
        <dbReference type="EMBL" id="CAE2261086.1"/>
    </source>
</evidence>
<accession>A0A7S4N2J6</accession>
<proteinExistence type="predicted"/>
<feature type="compositionally biased region" description="Polar residues" evidence="1">
    <location>
        <begin position="1539"/>
        <end position="1550"/>
    </location>
</feature>
<reference evidence="2" key="1">
    <citation type="submission" date="2021-01" db="EMBL/GenBank/DDBJ databases">
        <authorList>
            <person name="Corre E."/>
            <person name="Pelletier E."/>
            <person name="Niang G."/>
            <person name="Scheremetjew M."/>
            <person name="Finn R."/>
            <person name="Kale V."/>
            <person name="Holt S."/>
            <person name="Cochrane G."/>
            <person name="Meng A."/>
            <person name="Brown T."/>
            <person name="Cohen L."/>
        </authorList>
    </citation>
    <scope>NUCLEOTIDE SEQUENCE</scope>
    <source>
        <strain evidence="2">Isolate 1302-5</strain>
    </source>
</reference>
<feature type="compositionally biased region" description="Polar residues" evidence="1">
    <location>
        <begin position="694"/>
        <end position="710"/>
    </location>
</feature>
<feature type="compositionally biased region" description="Basic and acidic residues" evidence="1">
    <location>
        <begin position="1551"/>
        <end position="1569"/>
    </location>
</feature>
<organism evidence="2">
    <name type="scientific">Odontella aurita</name>
    <dbReference type="NCBI Taxonomy" id="265563"/>
    <lineage>
        <taxon>Eukaryota</taxon>
        <taxon>Sar</taxon>
        <taxon>Stramenopiles</taxon>
        <taxon>Ochrophyta</taxon>
        <taxon>Bacillariophyta</taxon>
        <taxon>Mediophyceae</taxon>
        <taxon>Biddulphiophycidae</taxon>
        <taxon>Eupodiscales</taxon>
        <taxon>Odontellaceae</taxon>
        <taxon>Odontella</taxon>
    </lineage>
</organism>
<dbReference type="EMBL" id="HBKQ01038820">
    <property type="protein sequence ID" value="CAE2261086.1"/>
    <property type="molecule type" value="Transcribed_RNA"/>
</dbReference>
<dbReference type="PANTHER" id="PTHR21228:SF40">
    <property type="entry name" value="LD45607P"/>
    <property type="match status" value="1"/>
</dbReference>
<feature type="region of interest" description="Disordered" evidence="1">
    <location>
        <begin position="685"/>
        <end position="710"/>
    </location>
</feature>
<feature type="region of interest" description="Disordered" evidence="1">
    <location>
        <begin position="1536"/>
        <end position="1584"/>
    </location>
</feature>
<protein>
    <submittedName>
        <fullName evidence="2">Uncharacterized protein</fullName>
    </submittedName>
</protein>
<feature type="region of interest" description="Disordered" evidence="1">
    <location>
        <begin position="454"/>
        <end position="492"/>
    </location>
</feature>
<feature type="region of interest" description="Disordered" evidence="1">
    <location>
        <begin position="818"/>
        <end position="883"/>
    </location>
</feature>
<feature type="region of interest" description="Disordered" evidence="1">
    <location>
        <begin position="91"/>
        <end position="272"/>
    </location>
</feature>
<name>A0A7S4N2J6_9STRA</name>
<dbReference type="GO" id="GO:0044528">
    <property type="term" value="P:regulation of mitochondrial mRNA stability"/>
    <property type="evidence" value="ECO:0007669"/>
    <property type="project" value="TreeGrafter"/>
</dbReference>
<dbReference type="GO" id="GO:0005759">
    <property type="term" value="C:mitochondrial matrix"/>
    <property type="evidence" value="ECO:0007669"/>
    <property type="project" value="TreeGrafter"/>
</dbReference>
<feature type="compositionally biased region" description="Acidic residues" evidence="1">
    <location>
        <begin position="259"/>
        <end position="269"/>
    </location>
</feature>
<dbReference type="GO" id="GO:0035770">
    <property type="term" value="C:ribonucleoprotein granule"/>
    <property type="evidence" value="ECO:0007669"/>
    <property type="project" value="TreeGrafter"/>
</dbReference>
<feature type="compositionally biased region" description="Acidic residues" evidence="1">
    <location>
        <begin position="454"/>
        <end position="468"/>
    </location>
</feature>
<feature type="region of interest" description="Disordered" evidence="1">
    <location>
        <begin position="976"/>
        <end position="996"/>
    </location>
</feature>
<dbReference type="PANTHER" id="PTHR21228">
    <property type="entry name" value="FAST LEU-RICH DOMAIN-CONTAINING"/>
    <property type="match status" value="1"/>
</dbReference>
<dbReference type="GO" id="GO:0000963">
    <property type="term" value="P:mitochondrial RNA processing"/>
    <property type="evidence" value="ECO:0007669"/>
    <property type="project" value="TreeGrafter"/>
</dbReference>
<feature type="compositionally biased region" description="Basic and acidic residues" evidence="1">
    <location>
        <begin position="134"/>
        <end position="145"/>
    </location>
</feature>
<dbReference type="GO" id="GO:0003723">
    <property type="term" value="F:RNA binding"/>
    <property type="evidence" value="ECO:0007669"/>
    <property type="project" value="TreeGrafter"/>
</dbReference>
<feature type="compositionally biased region" description="Acidic residues" evidence="1">
    <location>
        <begin position="818"/>
        <end position="846"/>
    </location>
</feature>
<feature type="compositionally biased region" description="Acidic residues" evidence="1">
    <location>
        <begin position="191"/>
        <end position="204"/>
    </location>
</feature>
<dbReference type="InterPro" id="IPR050870">
    <property type="entry name" value="FAST_kinase"/>
</dbReference>
<evidence type="ECO:0000256" key="1">
    <source>
        <dbReference type="SAM" id="MobiDB-lite"/>
    </source>
</evidence>
<sequence length="1838" mass="200768">MGMPSFPSSGGRLRSFRRQQKRRFRCCQFLASSPMLAFLMLAAAISEVLGYPSNGSISFRPAGASYSASRSRRRRKVPALHLHFRYASLRLRGGGGTDDETDNNNSENEKDSGDEINNSAKDGLASESSGEAPIGEHDTPQSSEKKKSRTPYSLSGHVRDDSDDDEVIPLAGNDLQEEPISSDSSSASTPSDDEEQELIAEEVEQVASCSDGATDKGNDESGLSDCQDGNDSVPGAPVPECEGDISTLDKESAESMTEAWEDISDDDDDVRSPRTRQALLGDGVRRILSLVGRDDSMLNADEGCREHDESLRLRDGIVQRCEDYLEDVFPYTTETEDQPAVAWPLPHPKKVLHRVAPRIPAIRQSRDITLRITSARADVDAGAAARAIGAVAALAEMHDRIVLARSQIGDETYEELASLALGDIVSDRRFEQLVECVLCGLDLKRTSRLELSMIEDESRDSSTEEDSEQNTIDKEEIEQASIDLPSENDTPAIDKVDTFMETQMTMTDISVAAWGLGVLAPNQSKKFGGRIFRDIFIALCITSADLLMHRLESLRRGEACTPFGFEDGSGDSSTERTQLALLSHEMTSLVSDAALALWAFACARACTGFSSPCWDHHVDVCCAVLSTDEQALLEERASMLPDDDIVVERLEQAEDEETSAKSREYINIDDVLKEKEDLLLQQDGEDILPDENTTDTSEASVTPTHAETESLNAVDSEQVQGADEINTSNPDFVDAQKKSSLLLEKITPSEVANVFWALALPGLGKDVRGRSSLTVAPILSSSPQKQEVIGSLVNRVSELLRLDVAALWRLKASVTESSEVEEVSGDYEMNDDTETEGDDGSADESSDPNATSSTEIHPGENAIENAGYSDDKQLDEPNTATGEQISQECGEIEDDSGLLQEVEVFQDGDDRLEVIDASKFLAADTSDTSKSEEVEVDWDVETLQEGEETLEVVDASKLLAATEPSKVIDEYDIEAGTSEADTEDHNMPPSLEDLPEEESRCYNSDLLQGRDADDCVASDISDEGTSNSSIASYAHSPAMEFSPAFPLRDLSSIVWALTELRHPSRSKFLALVAVIASLLGRDAIMELGGGALSNLAWAFAKDLERQDDESAKSVEMPPSLPSVIQWIAESALNHMSITNASGAKGQDGFGAFEPPELSRLVWALSMISTTGRPFSVEYSQHDQPLRDLACAALHLAGSHISDFTAEDLARIVWAYTEYCPTDSSSKSRECFGKLTSTIKASLLRWENGQCSNGSREVDETARDSVDETPIFGRPRLSLPFLDLLVSHDDDDVEETSSIRHYMQQQGSLPSLRDLTVDPSTLCKVAYGLSTLPAKQSLGLPQSFSGMSCLRIATRLFASKHGRLLRECNIRDLVRLCCACANTIGATRDNFSSADQEFVFRHFPRRVVQLLNENESLLGQLSASNLADLVWALGELGVQESRNAKNGETEYKKLRLAAKLPALSESQLEVVPPSCTLNLLCGLVQMGSNRSDLMISILQDFQKKVPSLQPTDLSRSVICLTKLLRYTTIVSDKSGLDSGETASAVTLSATSPRDETAKEDTTDTDMKQDGEIEVAEDSSKRTKHAKDEVVSGLQESEAEEVVIDNLSLDDQQMSRARNLCRESIQLVATEFQQNLILSQLPSFEIRRMLEALVLLPYQADALIDAVEMEIKSRMSTLKAANAMQDTRSIQMLLINATDSSVEAATTLSTLLSEGKSESNPFKKGLKALIDKKSGESESDSKHVAVAPDDLVAATKHVNSAAASLCEAVARIERADKGAMLDVEKMLHSAEGGTISELAQCQEWVAGYRRLDFATNSRTSRLDETRRKNMGKRILSRLFQ</sequence>
<gene>
    <name evidence="2" type="ORF">OAUR00152_LOCUS26864</name>
</gene>